<evidence type="ECO:0000313" key="2">
    <source>
        <dbReference type="Proteomes" id="UP001597260"/>
    </source>
</evidence>
<evidence type="ECO:0000313" key="1">
    <source>
        <dbReference type="EMBL" id="MFD1324799.1"/>
    </source>
</evidence>
<keyword evidence="2" id="KW-1185">Reference proteome</keyword>
<dbReference type="RefSeq" id="WP_377576026.1">
    <property type="nucleotide sequence ID" value="NZ_JBHTMP010000058.1"/>
</dbReference>
<organism evidence="1 2">
    <name type="scientific">Micromonospora sonneratiae</name>
    <dbReference type="NCBI Taxonomy" id="1184706"/>
    <lineage>
        <taxon>Bacteria</taxon>
        <taxon>Bacillati</taxon>
        <taxon>Actinomycetota</taxon>
        <taxon>Actinomycetes</taxon>
        <taxon>Micromonosporales</taxon>
        <taxon>Micromonosporaceae</taxon>
        <taxon>Micromonospora</taxon>
    </lineage>
</organism>
<comment type="caution">
    <text evidence="1">The sequence shown here is derived from an EMBL/GenBank/DDBJ whole genome shotgun (WGS) entry which is preliminary data.</text>
</comment>
<reference evidence="2" key="1">
    <citation type="journal article" date="2019" name="Int. J. Syst. Evol. Microbiol.">
        <title>The Global Catalogue of Microorganisms (GCM) 10K type strain sequencing project: providing services to taxonomists for standard genome sequencing and annotation.</title>
        <authorList>
            <consortium name="The Broad Institute Genomics Platform"/>
            <consortium name="The Broad Institute Genome Sequencing Center for Infectious Disease"/>
            <person name="Wu L."/>
            <person name="Ma J."/>
        </authorList>
    </citation>
    <scope>NUCLEOTIDE SEQUENCE [LARGE SCALE GENOMIC DNA]</scope>
    <source>
        <strain evidence="2">JCM 31037</strain>
    </source>
</reference>
<dbReference type="Proteomes" id="UP001597260">
    <property type="component" value="Unassembled WGS sequence"/>
</dbReference>
<proteinExistence type="predicted"/>
<accession>A0ABW3YKN7</accession>
<dbReference type="EMBL" id="JBHTMP010000058">
    <property type="protein sequence ID" value="MFD1324799.1"/>
    <property type="molecule type" value="Genomic_DNA"/>
</dbReference>
<name>A0ABW3YKN7_9ACTN</name>
<sequence>MTADPKVNGLTRKRLASAVLELRPVMAFPHATDLLEHGGADALIGDLR</sequence>
<gene>
    <name evidence="1" type="ORF">ACFQ4H_27310</name>
</gene>
<protein>
    <submittedName>
        <fullName evidence="1">Uncharacterized protein</fullName>
    </submittedName>
</protein>